<comment type="caution">
    <text evidence="1">The sequence shown here is derived from an EMBL/GenBank/DDBJ whole genome shotgun (WGS) entry which is preliminary data.</text>
</comment>
<reference evidence="1 2" key="1">
    <citation type="journal article" date="2021" name="Commun. Biol.">
        <title>The genome of Shorea leprosula (Dipterocarpaceae) highlights the ecological relevance of drought in aseasonal tropical rainforests.</title>
        <authorList>
            <person name="Ng K.K.S."/>
            <person name="Kobayashi M.J."/>
            <person name="Fawcett J.A."/>
            <person name="Hatakeyama M."/>
            <person name="Paape T."/>
            <person name="Ng C.H."/>
            <person name="Ang C.C."/>
            <person name="Tnah L.H."/>
            <person name="Lee C.T."/>
            <person name="Nishiyama T."/>
            <person name="Sese J."/>
            <person name="O'Brien M.J."/>
            <person name="Copetti D."/>
            <person name="Mohd Noor M.I."/>
            <person name="Ong R.C."/>
            <person name="Putra M."/>
            <person name="Sireger I.Z."/>
            <person name="Indrioko S."/>
            <person name="Kosugi Y."/>
            <person name="Izuno A."/>
            <person name="Isagi Y."/>
            <person name="Lee S.L."/>
            <person name="Shimizu K.K."/>
        </authorList>
    </citation>
    <scope>NUCLEOTIDE SEQUENCE [LARGE SCALE GENOMIC DNA]</scope>
    <source>
        <strain evidence="1">214</strain>
    </source>
</reference>
<evidence type="ECO:0000313" key="1">
    <source>
        <dbReference type="EMBL" id="GKV25131.1"/>
    </source>
</evidence>
<accession>A0AAV5KKJ1</accession>
<proteinExistence type="predicted"/>
<organism evidence="1 2">
    <name type="scientific">Rubroshorea leprosula</name>
    <dbReference type="NCBI Taxonomy" id="152421"/>
    <lineage>
        <taxon>Eukaryota</taxon>
        <taxon>Viridiplantae</taxon>
        <taxon>Streptophyta</taxon>
        <taxon>Embryophyta</taxon>
        <taxon>Tracheophyta</taxon>
        <taxon>Spermatophyta</taxon>
        <taxon>Magnoliopsida</taxon>
        <taxon>eudicotyledons</taxon>
        <taxon>Gunneridae</taxon>
        <taxon>Pentapetalae</taxon>
        <taxon>rosids</taxon>
        <taxon>malvids</taxon>
        <taxon>Malvales</taxon>
        <taxon>Dipterocarpaceae</taxon>
        <taxon>Rubroshorea</taxon>
    </lineage>
</organism>
<dbReference type="AlphaFoldDB" id="A0AAV5KKJ1"/>
<evidence type="ECO:0000313" key="2">
    <source>
        <dbReference type="Proteomes" id="UP001054252"/>
    </source>
</evidence>
<dbReference type="Proteomes" id="UP001054252">
    <property type="component" value="Unassembled WGS sequence"/>
</dbReference>
<protein>
    <submittedName>
        <fullName evidence="1">Uncharacterized protein</fullName>
    </submittedName>
</protein>
<gene>
    <name evidence="1" type="ORF">SLEP1_g34617</name>
</gene>
<sequence>MLPQPSIFHIFGWFPTSTHVGRFDTRFQNLFTSSKQQRFFSKLVPVNRMYFPSL</sequence>
<keyword evidence="2" id="KW-1185">Reference proteome</keyword>
<name>A0AAV5KKJ1_9ROSI</name>
<dbReference type="EMBL" id="BPVZ01000068">
    <property type="protein sequence ID" value="GKV25131.1"/>
    <property type="molecule type" value="Genomic_DNA"/>
</dbReference>